<gene>
    <name evidence="7" type="ORF">LOD99_12676</name>
</gene>
<feature type="transmembrane region" description="Helical" evidence="5">
    <location>
        <begin position="28"/>
        <end position="51"/>
    </location>
</feature>
<evidence type="ECO:0000313" key="7">
    <source>
        <dbReference type="EMBL" id="KAI6646555.1"/>
    </source>
</evidence>
<comment type="caution">
    <text evidence="7">The sequence shown here is derived from an EMBL/GenBank/DDBJ whole genome shotgun (WGS) entry which is preliminary data.</text>
</comment>
<dbReference type="GO" id="GO:0016020">
    <property type="term" value="C:membrane"/>
    <property type="evidence" value="ECO:0007669"/>
    <property type="project" value="UniProtKB-SubCell"/>
</dbReference>
<evidence type="ECO:0000259" key="6">
    <source>
        <dbReference type="PROSITE" id="PS50850"/>
    </source>
</evidence>
<feature type="transmembrane region" description="Helical" evidence="5">
    <location>
        <begin position="58"/>
        <end position="76"/>
    </location>
</feature>
<evidence type="ECO:0000313" key="8">
    <source>
        <dbReference type="Proteomes" id="UP001165289"/>
    </source>
</evidence>
<evidence type="ECO:0000256" key="1">
    <source>
        <dbReference type="ARBA" id="ARBA00004141"/>
    </source>
</evidence>
<dbReference type="InterPro" id="IPR020846">
    <property type="entry name" value="MFS_dom"/>
</dbReference>
<evidence type="ECO:0000256" key="2">
    <source>
        <dbReference type="ARBA" id="ARBA00022692"/>
    </source>
</evidence>
<organism evidence="7 8">
    <name type="scientific">Oopsacas minuta</name>
    <dbReference type="NCBI Taxonomy" id="111878"/>
    <lineage>
        <taxon>Eukaryota</taxon>
        <taxon>Metazoa</taxon>
        <taxon>Porifera</taxon>
        <taxon>Hexactinellida</taxon>
        <taxon>Hexasterophora</taxon>
        <taxon>Lyssacinosida</taxon>
        <taxon>Leucopsacidae</taxon>
        <taxon>Oopsacas</taxon>
    </lineage>
</organism>
<keyword evidence="2 5" id="KW-0812">Transmembrane</keyword>
<feature type="domain" description="Major facilitator superfamily (MFS) profile" evidence="6">
    <location>
        <begin position="1"/>
        <end position="414"/>
    </location>
</feature>
<reference evidence="7 8" key="1">
    <citation type="journal article" date="2023" name="BMC Biol.">
        <title>The compact genome of the sponge Oopsacas minuta (Hexactinellida) is lacking key metazoan core genes.</title>
        <authorList>
            <person name="Santini S."/>
            <person name="Schenkelaars Q."/>
            <person name="Jourda C."/>
            <person name="Duchesne M."/>
            <person name="Belahbib H."/>
            <person name="Rocher C."/>
            <person name="Selva M."/>
            <person name="Riesgo A."/>
            <person name="Vervoort M."/>
            <person name="Leys S.P."/>
            <person name="Kodjabachian L."/>
            <person name="Le Bivic A."/>
            <person name="Borchiellini C."/>
            <person name="Claverie J.M."/>
            <person name="Renard E."/>
        </authorList>
    </citation>
    <scope>NUCLEOTIDE SEQUENCE [LARGE SCALE GENOMIC DNA]</scope>
    <source>
        <strain evidence="7">SPO-2</strain>
    </source>
</reference>
<dbReference type="PANTHER" id="PTHR10924:SF27">
    <property type="entry name" value="SOLUTE CARRIER FAMILY 49 MEMBER 4"/>
    <property type="match status" value="1"/>
</dbReference>
<keyword evidence="4 5" id="KW-0472">Membrane</keyword>
<feature type="transmembrane region" description="Helical" evidence="5">
    <location>
        <begin position="164"/>
        <end position="186"/>
    </location>
</feature>
<dbReference type="Proteomes" id="UP001165289">
    <property type="component" value="Unassembled WGS sequence"/>
</dbReference>
<keyword evidence="3 5" id="KW-1133">Transmembrane helix</keyword>
<feature type="transmembrane region" description="Helical" evidence="5">
    <location>
        <begin position="354"/>
        <end position="377"/>
    </location>
</feature>
<protein>
    <recommendedName>
        <fullName evidence="6">Major facilitator superfamily (MFS) profile domain-containing protein</fullName>
    </recommendedName>
</protein>
<dbReference type="SUPFAM" id="SSF103473">
    <property type="entry name" value="MFS general substrate transporter"/>
    <property type="match status" value="1"/>
</dbReference>
<evidence type="ECO:0000256" key="3">
    <source>
        <dbReference type="ARBA" id="ARBA00022989"/>
    </source>
</evidence>
<feature type="transmembrane region" description="Helical" evidence="5">
    <location>
        <begin position="212"/>
        <end position="235"/>
    </location>
</feature>
<proteinExistence type="predicted"/>
<feature type="transmembrane region" description="Helical" evidence="5">
    <location>
        <begin position="120"/>
        <end position="144"/>
    </location>
</feature>
<dbReference type="InterPro" id="IPR011701">
    <property type="entry name" value="MFS"/>
</dbReference>
<dbReference type="AlphaFoldDB" id="A0AAV7JCZ0"/>
<dbReference type="Pfam" id="PF07690">
    <property type="entry name" value="MFS_1"/>
    <property type="match status" value="1"/>
</dbReference>
<evidence type="ECO:0000256" key="5">
    <source>
        <dbReference type="SAM" id="Phobius"/>
    </source>
</evidence>
<sequence>MQGLIWNNWGPIADSAEIVYKWDSGGSVIALLTNLGPIAFVPGFILFPIIMNLFGLRYGILLGMLLTCIGAVMRIFTTSYPAATIIMYIAHFLNGLAGPASMGASTTISANWFPYNERTLATGIAGAANYMGVAISFIIGPLMVRQVNSTNITSTELSEVTTDIYHMLYVLAGVCVILFLLILVYYPSKPKYPPSITAEEQRSNFIQTFRQLLTNVSFWIIFLCYGIATGVNSAWSAFLYPNLSMNKNIEVTQVYVGWLGFYSTLAGAVSTILAGLASDRLPRFKKAFLVIGMILGGITALLFTLVCNEMIQVGNQTYFVITSTGILLTVFINSSIGIYYELSAEVGYPVPEATSTMVLTLANNIASFVFLLLAEFPQLGTSWMNWCQAIAFFIVIPLLLFTPIRYNRLNKDVNIKQAKLSIQ</sequence>
<evidence type="ECO:0000256" key="4">
    <source>
        <dbReference type="ARBA" id="ARBA00023136"/>
    </source>
</evidence>
<feature type="transmembrane region" description="Helical" evidence="5">
    <location>
        <begin position="82"/>
        <end position="108"/>
    </location>
</feature>
<accession>A0AAV7JCZ0</accession>
<dbReference type="GO" id="GO:0022857">
    <property type="term" value="F:transmembrane transporter activity"/>
    <property type="evidence" value="ECO:0007669"/>
    <property type="project" value="InterPro"/>
</dbReference>
<dbReference type="PANTHER" id="PTHR10924">
    <property type="entry name" value="MAJOR FACILITATOR SUPERFAMILY PROTEIN-RELATED"/>
    <property type="match status" value="1"/>
</dbReference>
<keyword evidence="8" id="KW-1185">Reference proteome</keyword>
<name>A0AAV7JCZ0_9METZ</name>
<dbReference type="PROSITE" id="PS50850">
    <property type="entry name" value="MFS"/>
    <property type="match status" value="1"/>
</dbReference>
<feature type="transmembrane region" description="Helical" evidence="5">
    <location>
        <begin position="318"/>
        <end position="342"/>
    </location>
</feature>
<comment type="subcellular location">
    <subcellularLocation>
        <location evidence="1">Membrane</location>
        <topology evidence="1">Multi-pass membrane protein</topology>
    </subcellularLocation>
</comment>
<dbReference type="InterPro" id="IPR036259">
    <property type="entry name" value="MFS_trans_sf"/>
</dbReference>
<feature type="transmembrane region" description="Helical" evidence="5">
    <location>
        <begin position="255"/>
        <end position="276"/>
    </location>
</feature>
<dbReference type="Gene3D" id="1.20.1250.20">
    <property type="entry name" value="MFS general substrate transporter like domains"/>
    <property type="match status" value="2"/>
</dbReference>
<feature type="transmembrane region" description="Helical" evidence="5">
    <location>
        <begin position="288"/>
        <end position="306"/>
    </location>
</feature>
<dbReference type="InterPro" id="IPR049680">
    <property type="entry name" value="FLVCR1-2_SLC49-like"/>
</dbReference>
<feature type="transmembrane region" description="Helical" evidence="5">
    <location>
        <begin position="383"/>
        <end position="401"/>
    </location>
</feature>
<dbReference type="EMBL" id="JAKMXF010000354">
    <property type="protein sequence ID" value="KAI6646555.1"/>
    <property type="molecule type" value="Genomic_DNA"/>
</dbReference>